<dbReference type="Pfam" id="PF00754">
    <property type="entry name" value="F5_F8_type_C"/>
    <property type="match status" value="1"/>
</dbReference>
<organism evidence="3 4">
    <name type="scientific">Plebeiibacterium sediminum</name>
    <dbReference type="NCBI Taxonomy" id="2992112"/>
    <lineage>
        <taxon>Bacteria</taxon>
        <taxon>Pseudomonadati</taxon>
        <taxon>Bacteroidota</taxon>
        <taxon>Bacteroidia</taxon>
        <taxon>Marinilabiliales</taxon>
        <taxon>Marinilabiliaceae</taxon>
        <taxon>Plebeiibacterium</taxon>
    </lineage>
</organism>
<dbReference type="InterPro" id="IPR000421">
    <property type="entry name" value="FA58C"/>
</dbReference>
<dbReference type="Proteomes" id="UP001209229">
    <property type="component" value="Unassembled WGS sequence"/>
</dbReference>
<name>A0AAE3SDD6_9BACT</name>
<accession>A0AAE3SDD6</accession>
<dbReference type="Gene3D" id="2.60.120.260">
    <property type="entry name" value="Galactose-binding domain-like"/>
    <property type="match status" value="1"/>
</dbReference>
<dbReference type="InterPro" id="IPR026444">
    <property type="entry name" value="Secre_tail"/>
</dbReference>
<evidence type="ECO:0000259" key="2">
    <source>
        <dbReference type="Pfam" id="PF18962"/>
    </source>
</evidence>
<dbReference type="Pfam" id="PF18962">
    <property type="entry name" value="Por_Secre_tail"/>
    <property type="match status" value="1"/>
</dbReference>
<dbReference type="NCBIfam" id="TIGR04183">
    <property type="entry name" value="Por_Secre_tail"/>
    <property type="match status" value="1"/>
</dbReference>
<dbReference type="InterPro" id="IPR008979">
    <property type="entry name" value="Galactose-bd-like_sf"/>
</dbReference>
<dbReference type="AlphaFoldDB" id="A0AAE3SDD6"/>
<gene>
    <name evidence="3" type="ORF">OM075_00205</name>
</gene>
<comment type="caution">
    <text evidence="3">The sequence shown here is derived from an EMBL/GenBank/DDBJ whole genome shotgun (WGS) entry which is preliminary data.</text>
</comment>
<keyword evidence="4" id="KW-1185">Reference proteome</keyword>
<evidence type="ECO:0000313" key="3">
    <source>
        <dbReference type="EMBL" id="MCW3784861.1"/>
    </source>
</evidence>
<dbReference type="SUPFAM" id="SSF49785">
    <property type="entry name" value="Galactose-binding domain-like"/>
    <property type="match status" value="1"/>
</dbReference>
<dbReference type="InterPro" id="IPR036278">
    <property type="entry name" value="Sialidase_sf"/>
</dbReference>
<feature type="domain" description="F5/8 type C" evidence="1">
    <location>
        <begin position="476"/>
        <end position="575"/>
    </location>
</feature>
<dbReference type="SUPFAM" id="SSF50939">
    <property type="entry name" value="Sialidases"/>
    <property type="match status" value="1"/>
</dbReference>
<protein>
    <submittedName>
        <fullName evidence="3">BNR-4 repeat-containing protein</fullName>
    </submittedName>
</protein>
<dbReference type="EMBL" id="JAPDPJ010000001">
    <property type="protein sequence ID" value="MCW3784861.1"/>
    <property type="molecule type" value="Genomic_DNA"/>
</dbReference>
<evidence type="ECO:0000313" key="4">
    <source>
        <dbReference type="Proteomes" id="UP001209229"/>
    </source>
</evidence>
<evidence type="ECO:0000259" key="1">
    <source>
        <dbReference type="Pfam" id="PF00754"/>
    </source>
</evidence>
<dbReference type="CDD" id="cd15482">
    <property type="entry name" value="Sialidase_non-viral"/>
    <property type="match status" value="1"/>
</dbReference>
<dbReference type="RefSeq" id="WP_301188432.1">
    <property type="nucleotide sequence ID" value="NZ_JAPDPJ010000001.1"/>
</dbReference>
<dbReference type="Gene3D" id="2.120.10.10">
    <property type="match status" value="1"/>
</dbReference>
<sequence length="679" mass="77243">MLKPLLFKRLTLIMLCVVFTLTAFSQGYGTGFKGLWYGLGQFSTYGDKYSGGLGTYTAKHLPIAIYSPECNKTFFTYAGTTEYTENHLLIMVSYFDHTTEQLAQPLILMDKSGVVDAHDNATIQMDSDGYIWIFVSGRYRERNGYIYRSDEPYKIDSFTEVLNKPFNYPQPKYIEGKGFVFLFTNYHDGRELYSQHSTDGYHWSAENHLVAFRGHYQVSANTNDVVGSAFNWHKDGSVDKRTNLYYMQSTDLGETWTTINGTELNTPLTSTTAASVALIKDYNALGLNVYLKDMDYDKDGNPVILYITSPTHMTGPSNPVREWRLARWTGSEWSFTHITDAIHNYDMGSLYLEDDMYRILAPTEMGPQQWGTGGEMAIWESTDQGATWKKTKDITNNSARNHSYARRPLYCNEDFYALWSDGNTDALSRCYLYYSTKQGDVYQMPYEFNGDLAYGIPFNDIEEIYPQIVSAPALLQGYPAIKAIDGQIGGTSRWESTYFPKSIVIDYGEEKYFNSAKLYPEEGRSYNYTIELSKTKEFSGEPIVDRTINPDNNAYYTDEFESTQARYARLTITGQNLITDRRIKISEFILGSDDTSNGSDTNYNNFRAYPNPVVNGILKLEGVEHDAQIEVWTLNGKKIYHSQALSTMVTIDCSSFPKGVVIVNVVTRSNKKAIKVVIK</sequence>
<proteinExistence type="predicted"/>
<feature type="domain" description="Secretion system C-terminal sorting" evidence="2">
    <location>
        <begin position="609"/>
        <end position="678"/>
    </location>
</feature>
<dbReference type="Pfam" id="PF15892">
    <property type="entry name" value="BNR_4"/>
    <property type="match status" value="1"/>
</dbReference>
<reference evidence="3" key="1">
    <citation type="submission" date="2022-10" db="EMBL/GenBank/DDBJ databases">
        <authorList>
            <person name="Yu W.X."/>
        </authorList>
    </citation>
    <scope>NUCLEOTIDE SEQUENCE</scope>
    <source>
        <strain evidence="3">AAT</strain>
    </source>
</reference>